<dbReference type="InterPro" id="IPR029058">
    <property type="entry name" value="AB_hydrolase_fold"/>
</dbReference>
<dbReference type="RefSeq" id="WP_157665017.1">
    <property type="nucleotide sequence ID" value="NZ_CP042912.1"/>
</dbReference>
<dbReference type="KEGG" id="mff:MFFC18_20010"/>
<accession>A0A5B9PAY8</accession>
<dbReference type="InterPro" id="IPR000073">
    <property type="entry name" value="AB_hydrolase_1"/>
</dbReference>
<dbReference type="EMBL" id="CP042912">
    <property type="protein sequence ID" value="QEG22140.1"/>
    <property type="molecule type" value="Genomic_DNA"/>
</dbReference>
<dbReference type="GO" id="GO:0016787">
    <property type="term" value="F:hydrolase activity"/>
    <property type="evidence" value="ECO:0007669"/>
    <property type="project" value="UniProtKB-KW"/>
</dbReference>
<dbReference type="Pfam" id="PF00561">
    <property type="entry name" value="Abhydrolase_1"/>
    <property type="match status" value="1"/>
</dbReference>
<dbReference type="Gene3D" id="3.40.50.1820">
    <property type="entry name" value="alpha/beta hydrolase"/>
    <property type="match status" value="1"/>
</dbReference>
<sequence length="282" mass="32343">MKETVCNFGPEKRLFGILTTPDEDVRIPNAPIALILNAGIVHRVGPFRIHVDIARQLAAAGFSTLRLDLSGLGDSAPRTGSYEIEDRAVLDVGDAMDFLQRETGVDQFALLGLCSGAYNAHRVAVKDKRIVGTVFLDGIVFRTFGYYFRRFTRYFRYRFWRNAIRRRLSSSRGEVDAETSAFNESEFFDVGLNRDVVVEQLNLLMHRDVQMLFLYTDGYDDIVGRSQFQEMYGLRPDDGQLQVEYYPKSEHTFRLIENRRAACDRITDWIVGRFAKPMLIGR</sequence>
<evidence type="ECO:0000259" key="1">
    <source>
        <dbReference type="Pfam" id="PF00561"/>
    </source>
</evidence>
<gene>
    <name evidence="2" type="ORF">MFFC18_20010</name>
</gene>
<proteinExistence type="predicted"/>
<reference evidence="2 3" key="1">
    <citation type="submission" date="2019-08" db="EMBL/GenBank/DDBJ databases">
        <title>Deep-cultivation of Planctomycetes and their phenomic and genomic characterization uncovers novel biology.</title>
        <authorList>
            <person name="Wiegand S."/>
            <person name="Jogler M."/>
            <person name="Boedeker C."/>
            <person name="Pinto D."/>
            <person name="Vollmers J."/>
            <person name="Rivas-Marin E."/>
            <person name="Kohn T."/>
            <person name="Peeters S.H."/>
            <person name="Heuer A."/>
            <person name="Rast P."/>
            <person name="Oberbeckmann S."/>
            <person name="Bunk B."/>
            <person name="Jeske O."/>
            <person name="Meyerdierks A."/>
            <person name="Storesund J.E."/>
            <person name="Kallscheuer N."/>
            <person name="Luecker S."/>
            <person name="Lage O.M."/>
            <person name="Pohl T."/>
            <person name="Merkel B.J."/>
            <person name="Hornburger P."/>
            <person name="Mueller R.-W."/>
            <person name="Bruemmer F."/>
            <person name="Labrenz M."/>
            <person name="Spormann A.M."/>
            <person name="Op den Camp H."/>
            <person name="Overmann J."/>
            <person name="Amann R."/>
            <person name="Jetten M.S.M."/>
            <person name="Mascher T."/>
            <person name="Medema M.H."/>
            <person name="Devos D.P."/>
            <person name="Kaster A.-K."/>
            <person name="Ovreas L."/>
            <person name="Rohde M."/>
            <person name="Galperin M.Y."/>
            <person name="Jogler C."/>
        </authorList>
    </citation>
    <scope>NUCLEOTIDE SEQUENCE [LARGE SCALE GENOMIC DNA]</scope>
    <source>
        <strain evidence="2 3">FC18</strain>
    </source>
</reference>
<organism evidence="2 3">
    <name type="scientific">Mariniblastus fucicola</name>
    <dbReference type="NCBI Taxonomy" id="980251"/>
    <lineage>
        <taxon>Bacteria</taxon>
        <taxon>Pseudomonadati</taxon>
        <taxon>Planctomycetota</taxon>
        <taxon>Planctomycetia</taxon>
        <taxon>Pirellulales</taxon>
        <taxon>Pirellulaceae</taxon>
        <taxon>Mariniblastus</taxon>
    </lineage>
</organism>
<dbReference type="SUPFAM" id="SSF53474">
    <property type="entry name" value="alpha/beta-Hydrolases"/>
    <property type="match status" value="1"/>
</dbReference>
<keyword evidence="2" id="KW-0378">Hydrolase</keyword>
<dbReference type="AlphaFoldDB" id="A0A5B9PAY8"/>
<dbReference type="STRING" id="980251.GCA_001642875_03488"/>
<evidence type="ECO:0000313" key="2">
    <source>
        <dbReference type="EMBL" id="QEG22140.1"/>
    </source>
</evidence>
<keyword evidence="3" id="KW-1185">Reference proteome</keyword>
<name>A0A5B9PAY8_9BACT</name>
<evidence type="ECO:0000313" key="3">
    <source>
        <dbReference type="Proteomes" id="UP000322214"/>
    </source>
</evidence>
<dbReference type="Proteomes" id="UP000322214">
    <property type="component" value="Chromosome"/>
</dbReference>
<protein>
    <submittedName>
        <fullName evidence="2">Alpha/beta hydrolase family protein</fullName>
    </submittedName>
</protein>
<feature type="domain" description="AB hydrolase-1" evidence="1">
    <location>
        <begin position="34"/>
        <end position="194"/>
    </location>
</feature>